<dbReference type="SUPFAM" id="SSF48452">
    <property type="entry name" value="TPR-like"/>
    <property type="match status" value="3"/>
</dbReference>
<dbReference type="EMBL" id="SHKR01000015">
    <property type="protein sequence ID" value="RZU11430.1"/>
    <property type="molecule type" value="Genomic_DNA"/>
</dbReference>
<dbReference type="SMART" id="SM00028">
    <property type="entry name" value="TPR"/>
    <property type="match status" value="8"/>
</dbReference>
<keyword evidence="1" id="KW-0802">TPR repeat</keyword>
<reference evidence="2 3" key="1">
    <citation type="journal article" date="2015" name="Stand. Genomic Sci.">
        <title>Genomic Encyclopedia of Bacterial and Archaeal Type Strains, Phase III: the genomes of soil and plant-associated and newly described type strains.</title>
        <authorList>
            <person name="Whitman W.B."/>
            <person name="Woyke T."/>
            <person name="Klenk H.P."/>
            <person name="Zhou Y."/>
            <person name="Lilburn T.G."/>
            <person name="Beck B.J."/>
            <person name="De Vos P."/>
            <person name="Vandamme P."/>
            <person name="Eisen J.A."/>
            <person name="Garrity G."/>
            <person name="Hugenholtz P."/>
            <person name="Kyrpides N.C."/>
        </authorList>
    </citation>
    <scope>NUCLEOTIDE SEQUENCE [LARGE SCALE GENOMIC DNA]</scope>
    <source>
        <strain evidence="2 3">VKM Ac-2540</strain>
    </source>
</reference>
<evidence type="ECO:0000313" key="3">
    <source>
        <dbReference type="Proteomes" id="UP000292027"/>
    </source>
</evidence>
<proteinExistence type="predicted"/>
<dbReference type="Proteomes" id="UP000292027">
    <property type="component" value="Unassembled WGS sequence"/>
</dbReference>
<evidence type="ECO:0000313" key="2">
    <source>
        <dbReference type="EMBL" id="RZU11430.1"/>
    </source>
</evidence>
<dbReference type="Pfam" id="PF07721">
    <property type="entry name" value="TPR_4"/>
    <property type="match status" value="1"/>
</dbReference>
<dbReference type="InterPro" id="IPR019734">
    <property type="entry name" value="TPR_rpt"/>
</dbReference>
<dbReference type="Pfam" id="PF13374">
    <property type="entry name" value="TPR_10"/>
    <property type="match status" value="2"/>
</dbReference>
<dbReference type="PANTHER" id="PTHR19959">
    <property type="entry name" value="KINESIN LIGHT CHAIN"/>
    <property type="match status" value="1"/>
</dbReference>
<sequence length="878" mass="94777">MIWRKLSASASQSVSGSIVFGDVIQVRDVSGDVSGLAAGRTLYRIDGFRHESVPLSLQEVREQPSKLLLAHRQVVPFAGRGKQLGDLGAWLDSDAGLDVRLIYAAGGQGKSRLARHFAGQQASTGWVACQVRDTPTARISSVPIPRSDRPLSGVLAVVDYADRWSFSHLKTLIADLCDFGVRSGLRVRVLLLARAEGSWWTNLECSLESDYAINATAVPLPPLDDQIDRGELFRQARQHFAAKLQVTGTDNLPIPPGLQAELAFTQVLAVHMAALVAVDARRFGGQAPTEPHTIVAYLLKRERAYWHALHNRAEAPAATTPEVMGRAVYVATLAGPLLPWDAHAALTRAKVTEPGVTTIIDDHRLCYPPQDLDTVLEGLLPDRLGEDFIALSTPGHPYGGEGGSKPDPLASTIVDDLLDDDSPAVWTASTITVLVETAQRWPHIATAVLYPLLTKRPELAFAGGTATLARLADLPDMELPLLQTIATLLPKQRRVDTDTYFAAIYNPIVRQLLAGIADPVVHARLHCIRARFLRDAGRYEEALESAEQAVAAYRGIATTADSAEHLPRLVESMTVLSNALAQLGRHEEALLPALEAVEIVRSSADTDRSSRLAGLLNNLGIRLWDLGRREESLAQLEEAVTLYQQLAEGQPATYAPEYASSLNNLGIRLAQQGRRDEAVERIELAVEIRGRLADFNPAVYRPLLASALSNLGNALAELGRHDEALAAAEKAVLIQRELAAISAIHWDGLASALTNLCNQLSDLGCHQQAVAPAQEAVAIYRQLAITNPGLHLRHVAASLSNLAKVLSGLAKHEHALEAAEEAVAIDRRLAIAHPVIYLPALVRSLNNLSISLVAVGQRDRAITAATEAAAISRRLGNG</sequence>
<dbReference type="PANTHER" id="PTHR19959:SF119">
    <property type="entry name" value="FUNGAL LIPASE-LIKE DOMAIN-CONTAINING PROTEIN"/>
    <property type="match status" value="1"/>
</dbReference>
<dbReference type="InterPro" id="IPR011717">
    <property type="entry name" value="TPR-4"/>
</dbReference>
<protein>
    <submittedName>
        <fullName evidence="2">Tetratricopeptide repeat protein</fullName>
    </submittedName>
</protein>
<dbReference type="GO" id="GO:0042802">
    <property type="term" value="F:identical protein binding"/>
    <property type="evidence" value="ECO:0007669"/>
    <property type="project" value="InterPro"/>
</dbReference>
<evidence type="ECO:0000256" key="1">
    <source>
        <dbReference type="PROSITE-ProRule" id="PRU00339"/>
    </source>
</evidence>
<gene>
    <name evidence="2" type="ORF">EV645_6600</name>
</gene>
<dbReference type="Gene3D" id="1.25.40.10">
    <property type="entry name" value="Tetratricopeptide repeat domain"/>
    <property type="match status" value="3"/>
</dbReference>
<dbReference type="PROSITE" id="PS50005">
    <property type="entry name" value="TPR"/>
    <property type="match status" value="1"/>
</dbReference>
<dbReference type="AlphaFoldDB" id="A0A4Q7WN39"/>
<dbReference type="RefSeq" id="WP_130447870.1">
    <property type="nucleotide sequence ID" value="NZ_SHKR01000015.1"/>
</dbReference>
<feature type="repeat" description="TPR" evidence="1">
    <location>
        <begin position="705"/>
        <end position="738"/>
    </location>
</feature>
<accession>A0A4Q7WN39</accession>
<dbReference type="InterPro" id="IPR011990">
    <property type="entry name" value="TPR-like_helical_dom_sf"/>
</dbReference>
<keyword evidence="3" id="KW-1185">Reference proteome</keyword>
<dbReference type="OrthoDB" id="3218567at2"/>
<name>A0A4Q7WN39_9ACTN</name>
<organism evidence="2 3">
    <name type="scientific">Kribbella rubisoli</name>
    <dbReference type="NCBI Taxonomy" id="3075929"/>
    <lineage>
        <taxon>Bacteria</taxon>
        <taxon>Bacillati</taxon>
        <taxon>Actinomycetota</taxon>
        <taxon>Actinomycetes</taxon>
        <taxon>Propionibacteriales</taxon>
        <taxon>Kribbellaceae</taxon>
        <taxon>Kribbella</taxon>
    </lineage>
</organism>
<dbReference type="Pfam" id="PF13424">
    <property type="entry name" value="TPR_12"/>
    <property type="match status" value="1"/>
</dbReference>
<comment type="caution">
    <text evidence="2">The sequence shown here is derived from an EMBL/GenBank/DDBJ whole genome shotgun (WGS) entry which is preliminary data.</text>
</comment>